<organism evidence="2 3">
    <name type="scientific">Aphis glycines</name>
    <name type="common">Soybean aphid</name>
    <dbReference type="NCBI Taxonomy" id="307491"/>
    <lineage>
        <taxon>Eukaryota</taxon>
        <taxon>Metazoa</taxon>
        <taxon>Ecdysozoa</taxon>
        <taxon>Arthropoda</taxon>
        <taxon>Hexapoda</taxon>
        <taxon>Insecta</taxon>
        <taxon>Pterygota</taxon>
        <taxon>Neoptera</taxon>
        <taxon>Paraneoptera</taxon>
        <taxon>Hemiptera</taxon>
        <taxon>Sternorrhyncha</taxon>
        <taxon>Aphidomorpha</taxon>
        <taxon>Aphidoidea</taxon>
        <taxon>Aphididae</taxon>
        <taxon>Aphidini</taxon>
        <taxon>Aphis</taxon>
        <taxon>Aphis</taxon>
    </lineage>
</organism>
<proteinExistence type="predicted"/>
<feature type="non-terminal residue" evidence="2">
    <location>
        <position position="173"/>
    </location>
</feature>
<dbReference type="EMBL" id="VYZN01000028">
    <property type="protein sequence ID" value="KAE9534401.1"/>
    <property type="molecule type" value="Genomic_DNA"/>
</dbReference>
<protein>
    <submittedName>
        <fullName evidence="2">Uncharacterized protein</fullName>
    </submittedName>
</protein>
<feature type="region of interest" description="Disordered" evidence="1">
    <location>
        <begin position="1"/>
        <end position="26"/>
    </location>
</feature>
<reference evidence="2 3" key="1">
    <citation type="submission" date="2019-08" db="EMBL/GenBank/DDBJ databases">
        <title>The genome of the soybean aphid Biotype 1, its phylome, world population structure and adaptation to the North American continent.</title>
        <authorList>
            <person name="Giordano R."/>
            <person name="Donthu R.K."/>
            <person name="Hernandez A.G."/>
            <person name="Wright C.L."/>
            <person name="Zimin A.V."/>
        </authorList>
    </citation>
    <scope>NUCLEOTIDE SEQUENCE [LARGE SCALE GENOMIC DNA]</scope>
    <source>
        <tissue evidence="2">Whole aphids</tissue>
    </source>
</reference>
<dbReference type="AlphaFoldDB" id="A0A6G0TKC0"/>
<sequence>MAYLDMNRPTTNFREGGKKDKQIAKSSHPRRFSVVCLHICMYNSSRRVGFMKPVIHISKATLFSFLPWTMKACLLLKIFFGKYPSCTDLEQLKEEEGLRRVDSTDFLPCRGGIPSNPLGARYFSCIESSSSASIEYLHGHSYRRIPNTFTSCQICIHMFFSPGFDYLDPFHSK</sequence>
<evidence type="ECO:0000313" key="2">
    <source>
        <dbReference type="EMBL" id="KAE9534401.1"/>
    </source>
</evidence>
<comment type="caution">
    <text evidence="2">The sequence shown here is derived from an EMBL/GenBank/DDBJ whole genome shotgun (WGS) entry which is preliminary data.</text>
</comment>
<keyword evidence="3" id="KW-1185">Reference proteome</keyword>
<accession>A0A6G0TKC0</accession>
<gene>
    <name evidence="2" type="ORF">AGLY_008491</name>
</gene>
<dbReference type="Proteomes" id="UP000475862">
    <property type="component" value="Unassembled WGS sequence"/>
</dbReference>
<name>A0A6G0TKC0_APHGL</name>
<evidence type="ECO:0000313" key="3">
    <source>
        <dbReference type="Proteomes" id="UP000475862"/>
    </source>
</evidence>
<evidence type="ECO:0000256" key="1">
    <source>
        <dbReference type="SAM" id="MobiDB-lite"/>
    </source>
</evidence>